<evidence type="ECO:0000256" key="10">
    <source>
        <dbReference type="PIRNR" id="PIRNR006268"/>
    </source>
</evidence>
<reference evidence="12 13" key="1">
    <citation type="submission" date="2018-10" db="EMBL/GenBank/DDBJ databases">
        <title>Genome Sequence of Cohnella sp.</title>
        <authorList>
            <person name="Srinivasan S."/>
            <person name="Kim M.K."/>
        </authorList>
    </citation>
    <scope>NUCLEOTIDE SEQUENCE [LARGE SCALE GENOMIC DNA]</scope>
    <source>
        <strain evidence="12 13">18JY8-7</strain>
    </source>
</reference>
<dbReference type="PANTHER" id="PTHR30040">
    <property type="entry name" value="THIAMINE BIOSYNTHESIS LIPOPROTEIN APBE"/>
    <property type="match status" value="1"/>
</dbReference>
<organism evidence="12 13">
    <name type="scientific">Cohnella candidum</name>
    <dbReference type="NCBI Taxonomy" id="2674991"/>
    <lineage>
        <taxon>Bacteria</taxon>
        <taxon>Bacillati</taxon>
        <taxon>Bacillota</taxon>
        <taxon>Bacilli</taxon>
        <taxon>Bacillales</taxon>
        <taxon>Paenibacillaceae</taxon>
        <taxon>Cohnella</taxon>
    </lineage>
</organism>
<evidence type="ECO:0000256" key="3">
    <source>
        <dbReference type="ARBA" id="ARBA00022630"/>
    </source>
</evidence>
<protein>
    <recommendedName>
        <fullName evidence="2 10">FAD:protein FMN transferase</fullName>
        <ecNumber evidence="1 10">2.7.1.180</ecNumber>
    </recommendedName>
    <alternativeName>
        <fullName evidence="8 10">Flavin transferase</fullName>
    </alternativeName>
</protein>
<dbReference type="InterPro" id="IPR024932">
    <property type="entry name" value="ApbE"/>
</dbReference>
<feature type="binding site" evidence="11">
    <location>
        <position position="257"/>
    </location>
    <ligand>
        <name>Mg(2+)</name>
        <dbReference type="ChEBI" id="CHEBI:18420"/>
    </ligand>
</feature>
<sequence>MKQRIQKSKLFMDTVVHIDVFTEMAEGEAEARIDRAFNAFRMVEQTCSRFTPDSELMRACKVVGVPVPVSPYVYEPLKFALAFAEQTGGLFDPAIGGTMEKLGFNRHYLSGKLIDSPSADSVSYRDVVLDDQERTLRLRKPLVIDLGAVAKGFAIDLAAGELKPFERFAVNAGGDLFAGGSDDLRNVWKIGIRHPHHEDRIVETVEVSNEAVCTSGSYERVSPVRKGVHHIVDPRTGTSAGDWTSCSVIAPYAMMADAFSTAAFLLGTGEGEAFLERAGLKGVLVTPELTVMKIGGI</sequence>
<dbReference type="EMBL" id="CP033433">
    <property type="protein sequence ID" value="AYQ71163.1"/>
    <property type="molecule type" value="Genomic_DNA"/>
</dbReference>
<keyword evidence="6 10" id="KW-0274">FAD</keyword>
<dbReference type="Proteomes" id="UP000269097">
    <property type="component" value="Chromosome"/>
</dbReference>
<evidence type="ECO:0000256" key="8">
    <source>
        <dbReference type="ARBA" id="ARBA00031306"/>
    </source>
</evidence>
<accession>A0A3G3JSH6</accession>
<proteinExistence type="inferred from homology"/>
<evidence type="ECO:0000256" key="1">
    <source>
        <dbReference type="ARBA" id="ARBA00011955"/>
    </source>
</evidence>
<comment type="similarity">
    <text evidence="10">Belongs to the ApbE family.</text>
</comment>
<keyword evidence="3 10" id="KW-0285">Flavoprotein</keyword>
<evidence type="ECO:0000256" key="11">
    <source>
        <dbReference type="PIRSR" id="PIRSR006268-2"/>
    </source>
</evidence>
<gene>
    <name evidence="12" type="ORF">EAV92_00180</name>
</gene>
<keyword evidence="5 10" id="KW-0479">Metal-binding</keyword>
<name>A0A3G3JSH6_9BACL</name>
<dbReference type="InterPro" id="IPR003374">
    <property type="entry name" value="ApbE-like_sf"/>
</dbReference>
<dbReference type="Pfam" id="PF02424">
    <property type="entry name" value="ApbE"/>
    <property type="match status" value="1"/>
</dbReference>
<evidence type="ECO:0000256" key="7">
    <source>
        <dbReference type="ARBA" id="ARBA00022842"/>
    </source>
</evidence>
<evidence type="ECO:0000256" key="6">
    <source>
        <dbReference type="ARBA" id="ARBA00022827"/>
    </source>
</evidence>
<comment type="cofactor">
    <cofactor evidence="11">
        <name>Mg(2+)</name>
        <dbReference type="ChEBI" id="CHEBI:18420"/>
    </cofactor>
    <cofactor evidence="11">
        <name>Mn(2+)</name>
        <dbReference type="ChEBI" id="CHEBI:29035"/>
    </cofactor>
    <text evidence="11">Magnesium. Can also use manganese.</text>
</comment>
<evidence type="ECO:0000256" key="9">
    <source>
        <dbReference type="ARBA" id="ARBA00048540"/>
    </source>
</evidence>
<keyword evidence="7 10" id="KW-0460">Magnesium</keyword>
<evidence type="ECO:0000313" key="13">
    <source>
        <dbReference type="Proteomes" id="UP000269097"/>
    </source>
</evidence>
<evidence type="ECO:0000256" key="4">
    <source>
        <dbReference type="ARBA" id="ARBA00022679"/>
    </source>
</evidence>
<keyword evidence="4 10" id="KW-0808">Transferase</keyword>
<dbReference type="SUPFAM" id="SSF143631">
    <property type="entry name" value="ApbE-like"/>
    <property type="match status" value="1"/>
</dbReference>
<keyword evidence="13" id="KW-1185">Reference proteome</keyword>
<dbReference type="PIRSF" id="PIRSF006268">
    <property type="entry name" value="ApbE"/>
    <property type="match status" value="1"/>
</dbReference>
<dbReference type="GO" id="GO:0016740">
    <property type="term" value="F:transferase activity"/>
    <property type="evidence" value="ECO:0007669"/>
    <property type="project" value="UniProtKB-UniRule"/>
</dbReference>
<evidence type="ECO:0000256" key="2">
    <source>
        <dbReference type="ARBA" id="ARBA00016337"/>
    </source>
</evidence>
<dbReference type="PANTHER" id="PTHR30040:SF2">
    <property type="entry name" value="FAD:PROTEIN FMN TRANSFERASE"/>
    <property type="match status" value="1"/>
</dbReference>
<dbReference type="EC" id="2.7.1.180" evidence="1 10"/>
<dbReference type="RefSeq" id="WP_123039227.1">
    <property type="nucleotide sequence ID" value="NZ_CP033433.1"/>
</dbReference>
<dbReference type="GO" id="GO:0046872">
    <property type="term" value="F:metal ion binding"/>
    <property type="evidence" value="ECO:0007669"/>
    <property type="project" value="UniProtKB-UniRule"/>
</dbReference>
<dbReference type="Gene3D" id="3.10.520.10">
    <property type="entry name" value="ApbE-like domains"/>
    <property type="match status" value="1"/>
</dbReference>
<comment type="catalytic activity">
    <reaction evidence="9 10">
        <text>L-threonyl-[protein] + FAD = FMN-L-threonyl-[protein] + AMP + H(+)</text>
        <dbReference type="Rhea" id="RHEA:36847"/>
        <dbReference type="Rhea" id="RHEA-COMP:11060"/>
        <dbReference type="Rhea" id="RHEA-COMP:11061"/>
        <dbReference type="ChEBI" id="CHEBI:15378"/>
        <dbReference type="ChEBI" id="CHEBI:30013"/>
        <dbReference type="ChEBI" id="CHEBI:57692"/>
        <dbReference type="ChEBI" id="CHEBI:74257"/>
        <dbReference type="ChEBI" id="CHEBI:456215"/>
        <dbReference type="EC" id="2.7.1.180"/>
    </reaction>
</comment>
<dbReference type="AlphaFoldDB" id="A0A3G3JSH6"/>
<dbReference type="KEGG" id="coh:EAV92_00180"/>
<evidence type="ECO:0000256" key="5">
    <source>
        <dbReference type="ARBA" id="ARBA00022723"/>
    </source>
</evidence>
<feature type="binding site" evidence="11">
    <location>
        <position position="148"/>
    </location>
    <ligand>
        <name>Mg(2+)</name>
        <dbReference type="ChEBI" id="CHEBI:18420"/>
    </ligand>
</feature>
<evidence type="ECO:0000313" key="12">
    <source>
        <dbReference type="EMBL" id="AYQ71163.1"/>
    </source>
</evidence>
<feature type="binding site" evidence="11">
    <location>
        <position position="261"/>
    </location>
    <ligand>
        <name>Mg(2+)</name>
        <dbReference type="ChEBI" id="CHEBI:18420"/>
    </ligand>
</feature>